<dbReference type="Proteomes" id="UP000824540">
    <property type="component" value="Unassembled WGS sequence"/>
</dbReference>
<keyword evidence="1" id="KW-1133">Transmembrane helix</keyword>
<accession>A0A8T2NSJ6</accession>
<dbReference type="EMBL" id="JAFBMS010000028">
    <property type="protein sequence ID" value="KAG9342536.1"/>
    <property type="molecule type" value="Genomic_DNA"/>
</dbReference>
<feature type="transmembrane region" description="Helical" evidence="1">
    <location>
        <begin position="503"/>
        <end position="520"/>
    </location>
</feature>
<sequence>NTPDQIEVSVEYVYQEGDISEPSDFLSAILAASDLATTAAPTPTAAPASQPPIPVAPTLPGATKAPATITGTVVIYIEFVFYTIKPVPSEREILNLANTLLVARTKREAEPVRVDDITYEKLSDHSFAMKLSYMISDVPMNEEFHLRNETQQYIQDSVNTLLNQMLNKQDAEPFTFPSPIYTVGSVVIFIRFVFFTKNPVPSENDILKLVNTLLDDRIRQLRAPVRVNDITYEKLSENSFAMKLSYKISNVSMNEQFHLRNETQQYIQDSVNTLLNQILNKKDAKPFTFPPPTYTNMPQEIHANVTYVFREDDISQPSPFLSAIMEASNSTLPAPTTEPPKILGSVVIFIRFVFFTKDSVPSKDDILNFVNTLLDARIRQLRDPVRVDDIIYEKLSDNSFAIKLSYKISDVVMNEQFHLRNETQQYIQDSVNKLLNTMLNNPDANPFTFPSPTYTNMPQEIHANVEYVFREGDISQPSSFLSAILQASGLATTAAPPTTTNPVLLLCLLCGVCAAIKRRLRRRYRIQQYRTHPVNQYRIHPL</sequence>
<keyword evidence="1" id="KW-0812">Transmembrane</keyword>
<proteinExistence type="predicted"/>
<protein>
    <submittedName>
        <fullName evidence="2">Uncharacterized protein</fullName>
    </submittedName>
</protein>
<dbReference type="OrthoDB" id="8941791at2759"/>
<evidence type="ECO:0000313" key="3">
    <source>
        <dbReference type="Proteomes" id="UP000824540"/>
    </source>
</evidence>
<gene>
    <name evidence="2" type="ORF">JZ751_016543</name>
</gene>
<name>A0A8T2NSJ6_9TELE</name>
<keyword evidence="3" id="KW-1185">Reference proteome</keyword>
<dbReference type="AlphaFoldDB" id="A0A8T2NSJ6"/>
<keyword evidence="1" id="KW-0472">Membrane</keyword>
<comment type="caution">
    <text evidence="2">The sequence shown here is derived from an EMBL/GenBank/DDBJ whole genome shotgun (WGS) entry which is preliminary data.</text>
</comment>
<evidence type="ECO:0000313" key="2">
    <source>
        <dbReference type="EMBL" id="KAG9342536.1"/>
    </source>
</evidence>
<feature type="non-terminal residue" evidence="2">
    <location>
        <position position="542"/>
    </location>
</feature>
<evidence type="ECO:0000256" key="1">
    <source>
        <dbReference type="SAM" id="Phobius"/>
    </source>
</evidence>
<reference evidence="2" key="1">
    <citation type="thesis" date="2021" institute="BYU ScholarsArchive" country="Provo, UT, USA">
        <title>Applications of and Algorithms for Genome Assembly and Genomic Analyses with an Emphasis on Marine Teleosts.</title>
        <authorList>
            <person name="Pickett B.D."/>
        </authorList>
    </citation>
    <scope>NUCLEOTIDE SEQUENCE</scope>
    <source>
        <strain evidence="2">HI-2016</strain>
    </source>
</reference>
<organism evidence="2 3">
    <name type="scientific">Albula glossodonta</name>
    <name type="common">roundjaw bonefish</name>
    <dbReference type="NCBI Taxonomy" id="121402"/>
    <lineage>
        <taxon>Eukaryota</taxon>
        <taxon>Metazoa</taxon>
        <taxon>Chordata</taxon>
        <taxon>Craniata</taxon>
        <taxon>Vertebrata</taxon>
        <taxon>Euteleostomi</taxon>
        <taxon>Actinopterygii</taxon>
        <taxon>Neopterygii</taxon>
        <taxon>Teleostei</taxon>
        <taxon>Albuliformes</taxon>
        <taxon>Albulidae</taxon>
        <taxon>Albula</taxon>
    </lineage>
</organism>